<dbReference type="NCBIfam" id="TIGR01549">
    <property type="entry name" value="HAD-SF-IA-v1"/>
    <property type="match status" value="1"/>
</dbReference>
<dbReference type="Gene3D" id="3.40.50.1000">
    <property type="entry name" value="HAD superfamily/HAD-like"/>
    <property type="match status" value="1"/>
</dbReference>
<dbReference type="InterPro" id="IPR006439">
    <property type="entry name" value="HAD-SF_hydro_IA"/>
</dbReference>
<organism evidence="2 3">
    <name type="scientific">Paenibacillus rhizosphaerae</name>
    <dbReference type="NCBI Taxonomy" id="297318"/>
    <lineage>
        <taxon>Bacteria</taxon>
        <taxon>Bacillati</taxon>
        <taxon>Bacillota</taxon>
        <taxon>Bacilli</taxon>
        <taxon>Bacillales</taxon>
        <taxon>Paenibacillaceae</taxon>
        <taxon>Paenibacillus</taxon>
    </lineage>
</organism>
<keyword evidence="1" id="KW-0378">Hydrolase</keyword>
<dbReference type="PANTHER" id="PTHR43316">
    <property type="entry name" value="HYDROLASE, HALOACID DELAHOGENASE-RELATED"/>
    <property type="match status" value="1"/>
</dbReference>
<dbReference type="InterPro" id="IPR023214">
    <property type="entry name" value="HAD_sf"/>
</dbReference>
<dbReference type="PANTHER" id="PTHR43316:SF3">
    <property type="entry name" value="HALOACID DEHALOGENASE, TYPE II (AFU_ORTHOLOGUE AFUA_2G07750)-RELATED"/>
    <property type="match status" value="1"/>
</dbReference>
<dbReference type="GO" id="GO:0016787">
    <property type="term" value="F:hydrolase activity"/>
    <property type="evidence" value="ECO:0007669"/>
    <property type="project" value="UniProtKB-KW"/>
</dbReference>
<dbReference type="AlphaFoldDB" id="A0A1R1EJ69"/>
<name>A0A1R1EJ69_9BACL</name>
<dbReference type="SFLD" id="SFLDG01129">
    <property type="entry name" value="C1.5:_HAD__Beta-PGM__Phosphata"/>
    <property type="match status" value="1"/>
</dbReference>
<keyword evidence="3" id="KW-1185">Reference proteome</keyword>
<evidence type="ECO:0000256" key="1">
    <source>
        <dbReference type="ARBA" id="ARBA00022801"/>
    </source>
</evidence>
<evidence type="ECO:0000313" key="3">
    <source>
        <dbReference type="Proteomes" id="UP000187172"/>
    </source>
</evidence>
<dbReference type="EMBL" id="MRTP01000008">
    <property type="protein sequence ID" value="OMF51861.1"/>
    <property type="molecule type" value="Genomic_DNA"/>
</dbReference>
<dbReference type="RefSeq" id="WP_076173287.1">
    <property type="nucleotide sequence ID" value="NZ_MRTP01000008.1"/>
</dbReference>
<dbReference type="STRING" id="297318.BK138_23765"/>
<accession>A0A1R1EJ69</accession>
<protein>
    <submittedName>
        <fullName evidence="2">Haloacid dehalogenase</fullName>
    </submittedName>
</protein>
<dbReference type="Proteomes" id="UP000187172">
    <property type="component" value="Unassembled WGS sequence"/>
</dbReference>
<gene>
    <name evidence="2" type="ORF">BK138_23765</name>
</gene>
<evidence type="ECO:0000313" key="2">
    <source>
        <dbReference type="EMBL" id="OMF51861.1"/>
    </source>
</evidence>
<dbReference type="SUPFAM" id="SSF56784">
    <property type="entry name" value="HAD-like"/>
    <property type="match status" value="1"/>
</dbReference>
<reference evidence="2 3" key="1">
    <citation type="submission" date="2016-11" db="EMBL/GenBank/DDBJ databases">
        <title>Paenibacillus species isolates.</title>
        <authorList>
            <person name="Beno S.M."/>
        </authorList>
    </citation>
    <scope>NUCLEOTIDE SEQUENCE [LARGE SCALE GENOMIC DNA]</scope>
    <source>
        <strain evidence="2 3">FSL R5-0378</strain>
    </source>
</reference>
<dbReference type="InterPro" id="IPR051540">
    <property type="entry name" value="S-2-haloacid_dehalogenase"/>
</dbReference>
<dbReference type="InterPro" id="IPR036412">
    <property type="entry name" value="HAD-like_sf"/>
</dbReference>
<dbReference type="PRINTS" id="PR00413">
    <property type="entry name" value="HADHALOGNASE"/>
</dbReference>
<proteinExistence type="predicted"/>
<sequence length="232" mass="26355">MGTKAVLFDLFETLITEYADGRRISGRRYDYPGLLGLSQEEFKLEWRSRVERRMRGELASFPDVIRDICRSRGLDADEQSVQSLYQARIQEKRIPFEAVRPDILEMLANLRTHGWKLGLISNCSEEEVRGWEDSPLAGYFDDVIFSYEVQCCKPDPAIYELACRRLQILPEDCVFVGDGGSGELDGAHQAGMKVIHAVWFNPYVESRYAQLSAPMQLAAALPVDSRTEHKSG</sequence>
<dbReference type="NCBIfam" id="TIGR01509">
    <property type="entry name" value="HAD-SF-IA-v3"/>
    <property type="match status" value="1"/>
</dbReference>
<comment type="caution">
    <text evidence="2">The sequence shown here is derived from an EMBL/GenBank/DDBJ whole genome shotgun (WGS) entry which is preliminary data.</text>
</comment>
<dbReference type="Pfam" id="PF00702">
    <property type="entry name" value="Hydrolase"/>
    <property type="match status" value="1"/>
</dbReference>
<dbReference type="SFLD" id="SFLDS00003">
    <property type="entry name" value="Haloacid_Dehalogenase"/>
    <property type="match status" value="1"/>
</dbReference>